<name>A0A9P1HBF4_9PEZI</name>
<dbReference type="AlphaFoldDB" id="A0A9P1HBF4"/>
<proteinExistence type="predicted"/>
<evidence type="ECO:0000313" key="2">
    <source>
        <dbReference type="Proteomes" id="UP000838763"/>
    </source>
</evidence>
<gene>
    <name evidence="1" type="ORF">PPNO1_LOCUS9016</name>
</gene>
<organism evidence="1 2">
    <name type="scientific">Parascedosporium putredinis</name>
    <dbReference type="NCBI Taxonomy" id="1442378"/>
    <lineage>
        <taxon>Eukaryota</taxon>
        <taxon>Fungi</taxon>
        <taxon>Dikarya</taxon>
        <taxon>Ascomycota</taxon>
        <taxon>Pezizomycotina</taxon>
        <taxon>Sordariomycetes</taxon>
        <taxon>Hypocreomycetidae</taxon>
        <taxon>Microascales</taxon>
        <taxon>Microascaceae</taxon>
        <taxon>Parascedosporium</taxon>
    </lineage>
</organism>
<dbReference type="OrthoDB" id="5311848at2759"/>
<comment type="caution">
    <text evidence="1">The sequence shown here is derived from an EMBL/GenBank/DDBJ whole genome shotgun (WGS) entry which is preliminary data.</text>
</comment>
<accession>A0A9P1HBF4</accession>
<dbReference type="Proteomes" id="UP000838763">
    <property type="component" value="Unassembled WGS sequence"/>
</dbReference>
<protein>
    <submittedName>
        <fullName evidence="1">Uncharacterized protein</fullName>
    </submittedName>
</protein>
<keyword evidence="2" id="KW-1185">Reference proteome</keyword>
<evidence type="ECO:0000313" key="1">
    <source>
        <dbReference type="EMBL" id="CAI4219456.1"/>
    </source>
</evidence>
<reference evidence="1" key="1">
    <citation type="submission" date="2022-11" db="EMBL/GenBank/DDBJ databases">
        <authorList>
            <person name="Scott C."/>
            <person name="Bruce N."/>
        </authorList>
    </citation>
    <scope>NUCLEOTIDE SEQUENCE</scope>
</reference>
<dbReference type="EMBL" id="CALLCH030000020">
    <property type="protein sequence ID" value="CAI4219456.1"/>
    <property type="molecule type" value="Genomic_DNA"/>
</dbReference>
<sequence>MQVHALTDELGNAISMTKKMQEMVVGEGIAIIITMTNELVKSLAVLGAEDLHSGVNITSDFHLAMPAEA</sequence>